<accession>A0A2I1CWR4</accession>
<organism evidence="1 2">
    <name type="scientific">Aspergillus campestris (strain IBT 28561)</name>
    <dbReference type="NCBI Taxonomy" id="1392248"/>
    <lineage>
        <taxon>Eukaryota</taxon>
        <taxon>Fungi</taxon>
        <taxon>Dikarya</taxon>
        <taxon>Ascomycota</taxon>
        <taxon>Pezizomycotina</taxon>
        <taxon>Eurotiomycetes</taxon>
        <taxon>Eurotiomycetidae</taxon>
        <taxon>Eurotiales</taxon>
        <taxon>Aspergillaceae</taxon>
        <taxon>Aspergillus</taxon>
        <taxon>Aspergillus subgen. Circumdati</taxon>
    </lineage>
</organism>
<name>A0A2I1CWR4_ASPC2</name>
<proteinExistence type="predicted"/>
<dbReference type="GeneID" id="36549459"/>
<evidence type="ECO:0000313" key="2">
    <source>
        <dbReference type="Proteomes" id="UP000234254"/>
    </source>
</evidence>
<reference evidence="1" key="1">
    <citation type="submission" date="2016-12" db="EMBL/GenBank/DDBJ databases">
        <title>The genomes of Aspergillus section Nigri reveals drivers in fungal speciation.</title>
        <authorList>
            <consortium name="DOE Joint Genome Institute"/>
            <person name="Vesth T.C."/>
            <person name="Nybo J."/>
            <person name="Theobald S."/>
            <person name="Brandl J."/>
            <person name="Frisvad J.C."/>
            <person name="Nielsen K.F."/>
            <person name="Lyhne E.K."/>
            <person name="Kogle M.E."/>
            <person name="Kuo A."/>
            <person name="Riley R."/>
            <person name="Clum A."/>
            <person name="Nolan M."/>
            <person name="Lipzen A."/>
            <person name="Salamov A."/>
            <person name="Henrissat B."/>
            <person name="Wiebenga A."/>
            <person name="De vries R.P."/>
            <person name="Grigoriev I.V."/>
            <person name="Mortensen U.H."/>
            <person name="Andersen M.R."/>
            <person name="Baker S.E."/>
        </authorList>
    </citation>
    <scope>NUCLEOTIDE SEQUENCE</scope>
    <source>
        <strain evidence="1">IBT 28561</strain>
    </source>
</reference>
<dbReference type="EMBL" id="MSFM01000010">
    <property type="protein sequence ID" value="PKY02066.1"/>
    <property type="molecule type" value="Genomic_DNA"/>
</dbReference>
<dbReference type="AlphaFoldDB" id="A0A2I1CWR4"/>
<keyword evidence="2" id="KW-1185">Reference proteome</keyword>
<evidence type="ECO:0000313" key="1">
    <source>
        <dbReference type="EMBL" id="PKY02066.1"/>
    </source>
</evidence>
<dbReference type="RefSeq" id="XP_024690660.1">
    <property type="nucleotide sequence ID" value="XM_024841930.1"/>
</dbReference>
<dbReference type="VEuPathDB" id="FungiDB:P168DRAFT_40445"/>
<sequence>MISAFGTPPCYFTDAMKASLITYYLRCWLDGAGSCCRPSRGVDYSLGTLMIGLSTWTFIYDIIAGLRILAADLE</sequence>
<gene>
    <name evidence="1" type="ORF">P168DRAFT_40445</name>
</gene>
<protein>
    <submittedName>
        <fullName evidence="1">Uncharacterized protein</fullName>
    </submittedName>
</protein>
<dbReference type="OrthoDB" id="10286948at2759"/>
<comment type="caution">
    <text evidence="1">The sequence shown here is derived from an EMBL/GenBank/DDBJ whole genome shotgun (WGS) entry which is preliminary data.</text>
</comment>
<dbReference type="Proteomes" id="UP000234254">
    <property type="component" value="Unassembled WGS sequence"/>
</dbReference>